<dbReference type="SUPFAM" id="SSF50630">
    <property type="entry name" value="Acid proteases"/>
    <property type="match status" value="1"/>
</dbReference>
<sequence length="312" mass="32858">MSSSGLQCCETPPRWLISPGQKSSLVCDSDATSDSAWDSDPTHVSATDTAATSTTYISATDDDAIGDSAGDSDSAHISATDADASTTHVSATDGDATSDATIDSGAIHVSDTDVDGEDTPVSAADHAAGEQGVHVASICALKSHALPEDRHCKHIRKDGTIKWRYAARSRLASTLAAVRRDEDGPLLLVFYAYLRGHMIKVLVDSGASDNFVSEECAKRCNLTIRKGAPMQVTLGDGSVKTTGEVAHLKFKAHTAKGVDYCENNMMLRVLPLGIQVDVVLGGRWLRSLSPVTLDYADNGSVSFSTRSKGVSV</sequence>
<dbReference type="AlphaFoldDB" id="A0AAE0GS91"/>
<protein>
    <submittedName>
        <fullName evidence="2">Uncharacterized protein</fullName>
    </submittedName>
</protein>
<keyword evidence="3" id="KW-1185">Reference proteome</keyword>
<feature type="region of interest" description="Disordered" evidence="1">
    <location>
        <begin position="28"/>
        <end position="47"/>
    </location>
</feature>
<name>A0AAE0GS91_9CHLO</name>
<evidence type="ECO:0000313" key="2">
    <source>
        <dbReference type="EMBL" id="KAK3283494.1"/>
    </source>
</evidence>
<dbReference type="Pfam" id="PF13975">
    <property type="entry name" value="gag-asp_proteas"/>
    <property type="match status" value="1"/>
</dbReference>
<feature type="compositionally biased region" description="Low complexity" evidence="1">
    <location>
        <begin position="67"/>
        <end position="79"/>
    </location>
</feature>
<dbReference type="CDD" id="cd00303">
    <property type="entry name" value="retropepsin_like"/>
    <property type="match status" value="1"/>
</dbReference>
<comment type="caution">
    <text evidence="2">The sequence shown here is derived from an EMBL/GenBank/DDBJ whole genome shotgun (WGS) entry which is preliminary data.</text>
</comment>
<dbReference type="InterPro" id="IPR021109">
    <property type="entry name" value="Peptidase_aspartic_dom_sf"/>
</dbReference>
<reference evidence="2 3" key="1">
    <citation type="journal article" date="2015" name="Genome Biol. Evol.">
        <title>Comparative Genomics of a Bacterivorous Green Alga Reveals Evolutionary Causalities and Consequences of Phago-Mixotrophic Mode of Nutrition.</title>
        <authorList>
            <person name="Burns J.A."/>
            <person name="Paasch A."/>
            <person name="Narechania A."/>
            <person name="Kim E."/>
        </authorList>
    </citation>
    <scope>NUCLEOTIDE SEQUENCE [LARGE SCALE GENOMIC DNA]</scope>
    <source>
        <strain evidence="2 3">PLY_AMNH</strain>
    </source>
</reference>
<evidence type="ECO:0000313" key="3">
    <source>
        <dbReference type="Proteomes" id="UP001190700"/>
    </source>
</evidence>
<accession>A0AAE0GS91</accession>
<proteinExistence type="predicted"/>
<evidence type="ECO:0000256" key="1">
    <source>
        <dbReference type="SAM" id="MobiDB-lite"/>
    </source>
</evidence>
<dbReference type="Proteomes" id="UP001190700">
    <property type="component" value="Unassembled WGS sequence"/>
</dbReference>
<feature type="region of interest" description="Disordered" evidence="1">
    <location>
        <begin position="67"/>
        <end position="122"/>
    </location>
</feature>
<gene>
    <name evidence="2" type="ORF">CYMTET_8808</name>
</gene>
<dbReference type="EMBL" id="LGRX02002745">
    <property type="protein sequence ID" value="KAK3283494.1"/>
    <property type="molecule type" value="Genomic_DNA"/>
</dbReference>
<dbReference type="Gene3D" id="2.40.70.10">
    <property type="entry name" value="Acid Proteases"/>
    <property type="match status" value="1"/>
</dbReference>
<organism evidence="2 3">
    <name type="scientific">Cymbomonas tetramitiformis</name>
    <dbReference type="NCBI Taxonomy" id="36881"/>
    <lineage>
        <taxon>Eukaryota</taxon>
        <taxon>Viridiplantae</taxon>
        <taxon>Chlorophyta</taxon>
        <taxon>Pyramimonadophyceae</taxon>
        <taxon>Pyramimonadales</taxon>
        <taxon>Pyramimonadaceae</taxon>
        <taxon>Cymbomonas</taxon>
    </lineage>
</organism>